<dbReference type="SUPFAM" id="SSF54373">
    <property type="entry name" value="FAD-linked reductases, C-terminal domain"/>
    <property type="match status" value="1"/>
</dbReference>
<dbReference type="Gene3D" id="3.50.50.60">
    <property type="entry name" value="FAD/NAD(P)-binding domain"/>
    <property type="match status" value="1"/>
</dbReference>
<reference evidence="5" key="1">
    <citation type="submission" date="2022-07" db="EMBL/GenBank/DDBJ databases">
        <title>Genome Sequence of Physisporinus lineatus.</title>
        <authorList>
            <person name="Buettner E."/>
        </authorList>
    </citation>
    <scope>NUCLEOTIDE SEQUENCE</scope>
    <source>
        <strain evidence="5">VT162</strain>
    </source>
</reference>
<organism evidence="5 6">
    <name type="scientific">Meripilus lineatus</name>
    <dbReference type="NCBI Taxonomy" id="2056292"/>
    <lineage>
        <taxon>Eukaryota</taxon>
        <taxon>Fungi</taxon>
        <taxon>Dikarya</taxon>
        <taxon>Basidiomycota</taxon>
        <taxon>Agaricomycotina</taxon>
        <taxon>Agaricomycetes</taxon>
        <taxon>Polyporales</taxon>
        <taxon>Meripilaceae</taxon>
        <taxon>Meripilus</taxon>
    </lineage>
</organism>
<dbReference type="GO" id="GO:0050660">
    <property type="term" value="F:flavin adenine dinucleotide binding"/>
    <property type="evidence" value="ECO:0007669"/>
    <property type="project" value="InterPro"/>
</dbReference>
<evidence type="ECO:0000256" key="1">
    <source>
        <dbReference type="ARBA" id="ARBA00001974"/>
    </source>
</evidence>
<dbReference type="Proteomes" id="UP001212997">
    <property type="component" value="Unassembled WGS sequence"/>
</dbReference>
<evidence type="ECO:0000313" key="5">
    <source>
        <dbReference type="EMBL" id="KAJ3475836.1"/>
    </source>
</evidence>
<dbReference type="InterPro" id="IPR012132">
    <property type="entry name" value="GMC_OxRdtase"/>
</dbReference>
<dbReference type="AlphaFoldDB" id="A0AAD5UT37"/>
<dbReference type="EMBL" id="JANAWD010000792">
    <property type="protein sequence ID" value="KAJ3475836.1"/>
    <property type="molecule type" value="Genomic_DNA"/>
</dbReference>
<proteinExistence type="inferred from homology"/>
<dbReference type="GO" id="GO:0016614">
    <property type="term" value="F:oxidoreductase activity, acting on CH-OH group of donors"/>
    <property type="evidence" value="ECO:0007669"/>
    <property type="project" value="InterPro"/>
</dbReference>
<dbReference type="PIRSF" id="PIRSF000137">
    <property type="entry name" value="Alcohol_oxidase"/>
    <property type="match status" value="1"/>
</dbReference>
<gene>
    <name evidence="5" type="ORF">NLI96_g11572</name>
</gene>
<comment type="similarity">
    <text evidence="2">Belongs to the GMC oxidoreductase family.</text>
</comment>
<dbReference type="PROSITE" id="PS00624">
    <property type="entry name" value="GMC_OXRED_2"/>
    <property type="match status" value="1"/>
</dbReference>
<dbReference type="PANTHER" id="PTHR11552:SF78">
    <property type="entry name" value="GLUCOSE-METHANOL-CHOLINE OXIDOREDUCTASE N-TERMINAL DOMAIN-CONTAINING PROTEIN"/>
    <property type="match status" value="1"/>
</dbReference>
<dbReference type="SUPFAM" id="SSF51905">
    <property type="entry name" value="FAD/NAD(P)-binding domain"/>
    <property type="match status" value="1"/>
</dbReference>
<dbReference type="Pfam" id="PF05199">
    <property type="entry name" value="GMC_oxred_C"/>
    <property type="match status" value="1"/>
</dbReference>
<feature type="domain" description="Glucose-methanol-choline oxidoreductase N-terminal" evidence="4">
    <location>
        <begin position="276"/>
        <end position="290"/>
    </location>
</feature>
<dbReference type="Gene3D" id="3.30.560.10">
    <property type="entry name" value="Glucose Oxidase, domain 3"/>
    <property type="match status" value="1"/>
</dbReference>
<evidence type="ECO:0000259" key="4">
    <source>
        <dbReference type="PROSITE" id="PS00624"/>
    </source>
</evidence>
<dbReference type="InterPro" id="IPR007867">
    <property type="entry name" value="GMC_OxRtase_C"/>
</dbReference>
<accession>A0AAD5UT37</accession>
<keyword evidence="3" id="KW-0285">Flavoprotein</keyword>
<sequence length="605" mass="65761">MSSTAQPEYDIIFAGGGTSACVAAGRLAAADPSLKILILEAGPSTYEDLAHLQPGRYLSHLAPDTKTVFFNVAKPSAHLGGRSAIVPTGQCLGGGSSINFLMYTRPSLSDYDDWEMKYHNLGWGSKDLLPLIQKTETFQPKKDQPTHGYSGPLKVSSEGVKFNIQEDFLHVFSEYEKNREKTDDGNTLSTNNVFAPWHRWIDGESGRRSDVAYPFVYSLLPKSRMVVQTECLVTRVIIENGRAVGVEYVRNKRTVPDAPQEVAVAIASRLVVVSGGTFGSPTILERSGIGARDRLEKLGVKVAVDLPGVGEGYQDHSLLVLPFLASQESVTLDKIVINDAAEVEKWSAQWEKDGTGLMASTGLVVGSRFRPTEDELKAIGPEFETKWKEFFAPDPDKAVILMGLAALYLGLPIGLTYDKFYTIPFFLPYPTAVGRVHISSGEDAYAPIDFDTGFLQTDDDLALLLWGYKKARELGRRMKCFRGEYLPNHPSFPAGSAAACHEHVEPAPLNAPDIVYTPEDDEAIKTHIRASVSTTWHSLGTCSMKPREEGGVVDPQLNVYGVKGLKVVDMSIAPGNVGANTYSTALTIGEKAALIIASELGISGV</sequence>
<keyword evidence="3" id="KW-0274">FAD</keyword>
<dbReference type="InterPro" id="IPR000172">
    <property type="entry name" value="GMC_OxRdtase_N"/>
</dbReference>
<evidence type="ECO:0000256" key="3">
    <source>
        <dbReference type="PIRSR" id="PIRSR000137-2"/>
    </source>
</evidence>
<dbReference type="PANTHER" id="PTHR11552">
    <property type="entry name" value="GLUCOSE-METHANOL-CHOLINE GMC OXIDOREDUCTASE"/>
    <property type="match status" value="1"/>
</dbReference>
<evidence type="ECO:0000256" key="2">
    <source>
        <dbReference type="ARBA" id="ARBA00010790"/>
    </source>
</evidence>
<keyword evidence="6" id="KW-1185">Reference proteome</keyword>
<evidence type="ECO:0000313" key="6">
    <source>
        <dbReference type="Proteomes" id="UP001212997"/>
    </source>
</evidence>
<feature type="binding site" evidence="3">
    <location>
        <position position="233"/>
    </location>
    <ligand>
        <name>FAD</name>
        <dbReference type="ChEBI" id="CHEBI:57692"/>
    </ligand>
</feature>
<dbReference type="InterPro" id="IPR036188">
    <property type="entry name" value="FAD/NAD-bd_sf"/>
</dbReference>
<name>A0AAD5UT37_9APHY</name>
<feature type="binding site" evidence="3">
    <location>
        <begin position="18"/>
        <end position="19"/>
    </location>
    <ligand>
        <name>FAD</name>
        <dbReference type="ChEBI" id="CHEBI:57692"/>
    </ligand>
</feature>
<dbReference type="Pfam" id="PF00732">
    <property type="entry name" value="GMC_oxred_N"/>
    <property type="match status" value="1"/>
</dbReference>
<comment type="caution">
    <text evidence="5">The sequence shown here is derived from an EMBL/GenBank/DDBJ whole genome shotgun (WGS) entry which is preliminary data.</text>
</comment>
<protein>
    <recommendedName>
        <fullName evidence="4">Glucose-methanol-choline oxidoreductase N-terminal domain-containing protein</fullName>
    </recommendedName>
</protein>
<comment type="cofactor">
    <cofactor evidence="1 3">
        <name>FAD</name>
        <dbReference type="ChEBI" id="CHEBI:57692"/>
    </cofactor>
</comment>
<feature type="binding site" evidence="3">
    <location>
        <begin position="536"/>
        <end position="537"/>
    </location>
    <ligand>
        <name>FAD</name>
        <dbReference type="ChEBI" id="CHEBI:57692"/>
    </ligand>
</feature>